<accession>A0A0U1NIU3</accession>
<evidence type="ECO:0000313" key="2">
    <source>
        <dbReference type="Proteomes" id="UP000048949"/>
    </source>
</evidence>
<keyword evidence="2" id="KW-1185">Reference proteome</keyword>
<dbReference type="RefSeq" id="WP_053084826.1">
    <property type="nucleotide sequence ID" value="NZ_CBFHGK010000001.1"/>
</dbReference>
<dbReference type="OrthoDB" id="7840273at2"/>
<evidence type="ECO:0000313" key="1">
    <source>
        <dbReference type="EMBL" id="CRK74656.1"/>
    </source>
</evidence>
<sequence>MQDDANLFRPPLSDLSLKDWTQAMRKLGRQYGMYEELGQQHASLFVDDGPTLLVTFEAVEHIRNTYESGEPVGFELVREAGWSHLCLLTSADTWFRDAAVYEFFDKLSDDGFFDAYDRVIFYGADMCGYAAAAFSVASPGATVICLQPQATLNPRITGWDKRFAPHRRLSFEDRYGYAPDMIDAAEDVFVLYDPSVRDEFAQASLFHKAHTTMVPLRHMSGDLEADLIEMQVLYRMLAQAGTGKLNRQSLHKLMRLRRKHVPFLRRAVLAVEAQEKPMRLAKLCRAIGQHYRMPIARRRLSALMDKGIALPDPLRPPR</sequence>
<name>A0A0U1NIU3_9RHOB</name>
<protein>
    <recommendedName>
        <fullName evidence="3">Phosphoadenosine phosphosulfate reductase</fullName>
    </recommendedName>
</protein>
<dbReference type="Proteomes" id="UP000048949">
    <property type="component" value="Unassembled WGS sequence"/>
</dbReference>
<dbReference type="EMBL" id="CVQV01000003">
    <property type="protein sequence ID" value="CRK74656.1"/>
    <property type="molecule type" value="Genomic_DNA"/>
</dbReference>
<gene>
    <name evidence="1" type="ORF">NIG5292_00691</name>
</gene>
<evidence type="ECO:0008006" key="3">
    <source>
        <dbReference type="Google" id="ProtNLM"/>
    </source>
</evidence>
<dbReference type="STRING" id="282199.GCA_001049735_00691"/>
<reference evidence="1 2" key="1">
    <citation type="submission" date="2015-04" db="EMBL/GenBank/DDBJ databases">
        <authorList>
            <person name="Syromyatnikov M.Y."/>
            <person name="Popov V.N."/>
        </authorList>
    </citation>
    <scope>NUCLEOTIDE SEQUENCE [LARGE SCALE GENOMIC DNA]</scope>
    <source>
        <strain evidence="1 2">CECT 5292</strain>
    </source>
</reference>
<proteinExistence type="predicted"/>
<organism evidence="1 2">
    <name type="scientific">Nereida ignava</name>
    <dbReference type="NCBI Taxonomy" id="282199"/>
    <lineage>
        <taxon>Bacteria</taxon>
        <taxon>Pseudomonadati</taxon>
        <taxon>Pseudomonadota</taxon>
        <taxon>Alphaproteobacteria</taxon>
        <taxon>Rhodobacterales</taxon>
        <taxon>Roseobacteraceae</taxon>
        <taxon>Nereida</taxon>
    </lineage>
</organism>
<dbReference type="AlphaFoldDB" id="A0A0U1NIU3"/>